<dbReference type="AlphaFoldDB" id="A0A1W6D1F3"/>
<feature type="region of interest" description="Disordered" evidence="1">
    <location>
        <begin position="42"/>
        <end position="88"/>
    </location>
</feature>
<feature type="compositionally biased region" description="Low complexity" evidence="1">
    <location>
        <begin position="57"/>
        <end position="75"/>
    </location>
</feature>
<name>A0A1W6D1F3_9RHOB</name>
<dbReference type="Proteomes" id="UP000193017">
    <property type="component" value="Chromosome"/>
</dbReference>
<reference evidence="2 3" key="1">
    <citation type="submission" date="2017-03" db="EMBL/GenBank/DDBJ databases">
        <title>Genome sequence of Paracoccus contaminans isolated from a water microcosm.</title>
        <authorList>
            <person name="Aurass P."/>
            <person name="Karste S."/>
            <person name="Trost E."/>
            <person name="Glaeser S.P."/>
            <person name="Kaempfer P."/>
            <person name="Flieger A."/>
        </authorList>
    </citation>
    <scope>NUCLEOTIDE SEQUENCE [LARGE SCALE GENOMIC DNA]</scope>
    <source>
        <strain evidence="3">RKI 16-01929T\LMG 29738T\CCM 8701T\CIP 111112T</strain>
    </source>
</reference>
<dbReference type="KEGG" id="pcon:B0A89_13830"/>
<dbReference type="EMBL" id="CP020612">
    <property type="protein sequence ID" value="ARJ70943.1"/>
    <property type="molecule type" value="Genomic_DNA"/>
</dbReference>
<proteinExistence type="predicted"/>
<feature type="compositionally biased region" description="Gly residues" evidence="1">
    <location>
        <begin position="76"/>
        <end position="88"/>
    </location>
</feature>
<gene>
    <name evidence="2" type="ORF">B0A89_13830</name>
</gene>
<evidence type="ECO:0000313" key="3">
    <source>
        <dbReference type="Proteomes" id="UP000193017"/>
    </source>
</evidence>
<accession>A0A1W6D1F3</accession>
<keyword evidence="3" id="KW-1185">Reference proteome</keyword>
<protein>
    <submittedName>
        <fullName evidence="2">Uncharacterized protein</fullName>
    </submittedName>
</protein>
<sequence>MRVIVVLLAVALIALAGYAYFGDMRADPQHMRVPVQIDLGGLPAGAPAPAPAPAAPATPANDGAAAAGRDNAGAPGNQGGGTGNASLD</sequence>
<organism evidence="2 3">
    <name type="scientific">Paracoccus contaminans</name>
    <dbReference type="NCBI Taxonomy" id="1945662"/>
    <lineage>
        <taxon>Bacteria</taxon>
        <taxon>Pseudomonadati</taxon>
        <taxon>Pseudomonadota</taxon>
        <taxon>Alphaproteobacteria</taxon>
        <taxon>Rhodobacterales</taxon>
        <taxon>Paracoccaceae</taxon>
        <taxon>Paracoccus</taxon>
    </lineage>
</organism>
<feature type="compositionally biased region" description="Pro residues" evidence="1">
    <location>
        <begin position="46"/>
        <end position="56"/>
    </location>
</feature>
<evidence type="ECO:0000313" key="2">
    <source>
        <dbReference type="EMBL" id="ARJ70943.1"/>
    </source>
</evidence>
<dbReference type="STRING" id="1945662.B0A89_13830"/>
<evidence type="ECO:0000256" key="1">
    <source>
        <dbReference type="SAM" id="MobiDB-lite"/>
    </source>
</evidence>